<dbReference type="InterPro" id="IPR031318">
    <property type="entry name" value="OPI10"/>
</dbReference>
<dbReference type="Proteomes" id="UP000000702">
    <property type="component" value="Unassembled WGS sequence"/>
</dbReference>
<dbReference type="VEuPathDB" id="TriTrypDB:TcIL3000_0_16150"/>
<reference evidence="4" key="1">
    <citation type="submission" date="2011-07" db="EMBL/GenBank/DDBJ databases">
        <title>Divergent evolution of antigenic variation in African trypanosomes.</title>
        <authorList>
            <person name="Jackson A.P."/>
            <person name="Berry A."/>
            <person name="Allison H.C."/>
            <person name="Burton P."/>
            <person name="Anderson J."/>
            <person name="Aslett M."/>
            <person name="Brown R."/>
            <person name="Corton N."/>
            <person name="Harris D."/>
            <person name="Hauser H."/>
            <person name="Gamble J."/>
            <person name="Gilderthorp R."/>
            <person name="McQuillan J."/>
            <person name="Quail M.A."/>
            <person name="Sanders M."/>
            <person name="Van Tonder A."/>
            <person name="Ginger M.L."/>
            <person name="Donelson J.E."/>
            <person name="Field M.C."/>
            <person name="Barry J.D."/>
            <person name="Berriman M."/>
            <person name="Hertz-Fowler C."/>
        </authorList>
    </citation>
    <scope>NUCLEOTIDE SEQUENCE [LARGE SCALE GENOMIC DNA]</scope>
    <source>
        <strain evidence="4">IL3000</strain>
    </source>
</reference>
<proteinExistence type="predicted"/>
<keyword evidence="4" id="KW-1185">Reference proteome</keyword>
<evidence type="ECO:0000313" key="4">
    <source>
        <dbReference type="Proteomes" id="UP000000702"/>
    </source>
</evidence>
<reference evidence="3 4" key="2">
    <citation type="journal article" date="2012" name="Proc. Natl. Acad. Sci. U.S.A.">
        <title>Antigenic diversity is generated by distinct evolutionary mechanisms in African trypanosome species.</title>
        <authorList>
            <person name="Jackson A.P."/>
            <person name="Berry A."/>
            <person name="Aslett M."/>
            <person name="Allison H.C."/>
            <person name="Burton P."/>
            <person name="Vavrova-Anderson J."/>
            <person name="Brown R."/>
            <person name="Browne H."/>
            <person name="Corton N."/>
            <person name="Hauser H."/>
            <person name="Gamble J."/>
            <person name="Gilderthorp R."/>
            <person name="Marcello L."/>
            <person name="McQuillan J."/>
            <person name="Otto T.D."/>
            <person name="Quail M.A."/>
            <person name="Sanders M.J."/>
            <person name="van Tonder A."/>
            <person name="Ginger M.L."/>
            <person name="Field M.C."/>
            <person name="Barry J.D."/>
            <person name="Hertz-Fowler C."/>
            <person name="Berriman M."/>
        </authorList>
    </citation>
    <scope>NUCLEOTIDE SEQUENCE [LARGE SCALE GENOMIC DNA]</scope>
    <source>
        <strain evidence="3 4">IL3000</strain>
    </source>
</reference>
<dbReference type="AlphaFoldDB" id="F9WHB7"/>
<feature type="region of interest" description="Disordered" evidence="1">
    <location>
        <begin position="45"/>
        <end position="76"/>
    </location>
</feature>
<dbReference type="PANTHER" id="PTHR12925">
    <property type="entry name" value="HIKESHI FAMILY MEMBER"/>
    <property type="match status" value="1"/>
</dbReference>
<protein>
    <submittedName>
        <fullName evidence="3">WGS project CAEQ00000000 data, annotated contig 625</fullName>
    </submittedName>
</protein>
<dbReference type="Pfam" id="PF05603">
    <property type="entry name" value="Hikeshi-like_N"/>
    <property type="match status" value="1"/>
</dbReference>
<evidence type="ECO:0000313" key="3">
    <source>
        <dbReference type="EMBL" id="CCD16709.1"/>
    </source>
</evidence>
<dbReference type="GO" id="GO:0005634">
    <property type="term" value="C:nucleus"/>
    <property type="evidence" value="ECO:0007669"/>
    <property type="project" value="TreeGrafter"/>
</dbReference>
<evidence type="ECO:0000259" key="2">
    <source>
        <dbReference type="Pfam" id="PF05603"/>
    </source>
</evidence>
<organism evidence="3 4">
    <name type="scientific">Trypanosoma congolense (strain IL3000)</name>
    <dbReference type="NCBI Taxonomy" id="1068625"/>
    <lineage>
        <taxon>Eukaryota</taxon>
        <taxon>Discoba</taxon>
        <taxon>Euglenozoa</taxon>
        <taxon>Kinetoplastea</taxon>
        <taxon>Metakinetoplastina</taxon>
        <taxon>Trypanosomatida</taxon>
        <taxon>Trypanosomatidae</taxon>
        <taxon>Trypanosoma</taxon>
        <taxon>Nannomonas</taxon>
    </lineage>
</organism>
<feature type="domain" description="Hikeshi-like N-terminal" evidence="2">
    <location>
        <begin position="95"/>
        <end position="171"/>
    </location>
</feature>
<name>F9WHB7_TRYCI</name>
<gene>
    <name evidence="3" type="ORF">TCIL3000_0_16150</name>
</gene>
<feature type="compositionally biased region" description="Basic and acidic residues" evidence="1">
    <location>
        <begin position="67"/>
        <end position="76"/>
    </location>
</feature>
<dbReference type="GO" id="GO:0061608">
    <property type="term" value="F:nuclear import signal receptor activity"/>
    <property type="evidence" value="ECO:0007669"/>
    <property type="project" value="TreeGrafter"/>
</dbReference>
<dbReference type="EMBL" id="CAEQ01002410">
    <property type="protein sequence ID" value="CCD16709.1"/>
    <property type="molecule type" value="Genomic_DNA"/>
</dbReference>
<dbReference type="InterPro" id="IPR008493">
    <property type="entry name" value="Hikeshi-like_N"/>
</dbReference>
<dbReference type="OMA" id="WWAKFER"/>
<evidence type="ECO:0000256" key="1">
    <source>
        <dbReference type="SAM" id="MobiDB-lite"/>
    </source>
</evidence>
<dbReference type="PANTHER" id="PTHR12925:SF0">
    <property type="entry name" value="PROTEIN HIKESHI"/>
    <property type="match status" value="1"/>
</dbReference>
<comment type="caution">
    <text evidence="3">The sequence shown here is derived from an EMBL/GenBank/DDBJ whole genome shotgun (WGS) entry which is preliminary data.</text>
</comment>
<accession>F9WHB7</accession>
<dbReference type="GO" id="GO:0006606">
    <property type="term" value="P:protein import into nucleus"/>
    <property type="evidence" value="ECO:0007669"/>
    <property type="project" value="TreeGrafter"/>
</dbReference>
<dbReference type="GO" id="GO:0005829">
    <property type="term" value="C:cytosol"/>
    <property type="evidence" value="ECO:0007669"/>
    <property type="project" value="TreeGrafter"/>
</dbReference>
<sequence length="274" mass="30192">MFLHNTLNLFFKKKREAKNHRVQLASTLTALSYLSNKPGADVVAGKAKSWKRGREDSDLGTGKRHRAADTKGKAEEVATPVQMYDAPTQPPIAVVLAGSPVVTQFQCLDGVRWVTPLGPAPESIVVFLTAPTPLQPGNALGIYLAREDDGAFAYVGHVSNTLPSAILRVPSSFISIDTPVRVVLGISAEREDDMKNMGDAALQQLEEERVATKLALSERLVEELYNFVSSYGRLVPTDPNNSQSEEAIFLPTSFVDLWRRRVLAKLRKDSTFWK</sequence>